<feature type="chain" id="PRO_5021814500" description="Excalibur calcium-binding domain-containing protein" evidence="2">
    <location>
        <begin position="19"/>
        <end position="218"/>
    </location>
</feature>
<accession>A0A533IDP5</accession>
<proteinExistence type="predicted"/>
<evidence type="ECO:0008006" key="5">
    <source>
        <dbReference type="Google" id="ProtNLM"/>
    </source>
</evidence>
<feature type="signal peptide" evidence="2">
    <location>
        <begin position="1"/>
        <end position="18"/>
    </location>
</feature>
<feature type="region of interest" description="Disordered" evidence="1">
    <location>
        <begin position="119"/>
        <end position="142"/>
    </location>
</feature>
<protein>
    <recommendedName>
        <fullName evidence="5">Excalibur calcium-binding domain-containing protein</fullName>
    </recommendedName>
</protein>
<dbReference type="PROSITE" id="PS51257">
    <property type="entry name" value="PROKAR_LIPOPROTEIN"/>
    <property type="match status" value="1"/>
</dbReference>
<dbReference type="Proteomes" id="UP000315344">
    <property type="component" value="Unassembled WGS sequence"/>
</dbReference>
<name>A0A533IDP5_PARDE</name>
<evidence type="ECO:0000256" key="1">
    <source>
        <dbReference type="SAM" id="MobiDB-lite"/>
    </source>
</evidence>
<gene>
    <name evidence="3" type="ORF">DI616_03835</name>
</gene>
<comment type="caution">
    <text evidence="3">The sequence shown here is derived from an EMBL/GenBank/DDBJ whole genome shotgun (WGS) entry which is preliminary data.</text>
</comment>
<evidence type="ECO:0000313" key="4">
    <source>
        <dbReference type="Proteomes" id="UP000315344"/>
    </source>
</evidence>
<evidence type="ECO:0000256" key="2">
    <source>
        <dbReference type="SAM" id="SignalP"/>
    </source>
</evidence>
<keyword evidence="2" id="KW-0732">Signal</keyword>
<evidence type="ECO:0000313" key="3">
    <source>
        <dbReference type="EMBL" id="TKW68240.1"/>
    </source>
</evidence>
<reference evidence="3 4" key="1">
    <citation type="journal article" date="2017" name="Nat. Commun.">
        <title>In situ click chemistry generation of cyclooxygenase-2 inhibitors.</title>
        <authorList>
            <person name="Bhardwaj A."/>
            <person name="Kaur J."/>
            <person name="Wuest M."/>
            <person name="Wuest F."/>
        </authorList>
    </citation>
    <scope>NUCLEOTIDE SEQUENCE [LARGE SCALE GENOMIC DNA]</scope>
    <source>
        <strain evidence="3">S2_012_000_R3_94</strain>
    </source>
</reference>
<dbReference type="EMBL" id="VAFL01000002">
    <property type="protein sequence ID" value="TKW68240.1"/>
    <property type="molecule type" value="Genomic_DNA"/>
</dbReference>
<dbReference type="AlphaFoldDB" id="A0A533IDP5"/>
<feature type="compositionally biased region" description="Low complexity" evidence="1">
    <location>
        <begin position="119"/>
        <end position="132"/>
    </location>
</feature>
<organism evidence="3 4">
    <name type="scientific">Paracoccus denitrificans</name>
    <dbReference type="NCBI Taxonomy" id="266"/>
    <lineage>
        <taxon>Bacteria</taxon>
        <taxon>Pseudomonadati</taxon>
        <taxon>Pseudomonadota</taxon>
        <taxon>Alphaproteobacteria</taxon>
        <taxon>Rhodobacterales</taxon>
        <taxon>Paracoccaceae</taxon>
        <taxon>Paracoccus</taxon>
    </lineage>
</organism>
<sequence length="218" mass="22964">MRKVLLGLACVAGLSACADGTGQVLDPRYRFDADRPYDEYRAAREMALTGNGAIPQTVPKARPFAAPTPEEIASPVAYQRYWQQRAAATSGGAVPAGRGYYDPDTGRTLPSNTVPVSRSATAAPATVPPAHVNDSPDTDALSRYAGTQRHAPGTAAYNRSGGSDAVAARACARHPNADAAQLMFLSSGGPQQDPMGMDPDGDGYVCGWDPTHYRVDRL</sequence>